<name>A0AAD9DH01_9STRA</name>
<dbReference type="Proteomes" id="UP001224775">
    <property type="component" value="Unassembled WGS sequence"/>
</dbReference>
<proteinExistence type="predicted"/>
<keyword evidence="5" id="KW-1185">Reference proteome</keyword>
<dbReference type="InterPro" id="IPR012677">
    <property type="entry name" value="Nucleotide-bd_a/b_plait_sf"/>
</dbReference>
<sequence length="561" mass="62568">MDDKQKAAAAKKARKEARRAIRRTLADEHGRFAEELGLPPTAIEVSASKSNANRPLPAPPEHVGGGTSNKYCTICLFYQYKEPSWTTREHKAALNKVQQLAKQYAITGRGRCAPEGLNCTLTASANDIRAFCYALRAWDPDLFNPTDFKLEDGVDDSKRFRTFTLRKVDELVGYTMDGVRAPSLNRHAGRHLEAPDYHKQMQQKDTVIIDVRNAYESDIGRFAPPAGGATLLDPKMRTSSDFPKWLNAPETKEQLKDKTVMMYCTGGIRCERATALLNQITDAEPEFETKGVVMVRGGIERYLKTFPEGGYWKGKNYLFDKRMEQAPANKTEEALEKDVESSCCLCQRPYAHYRGQHKCAKLIPSSGLSCAVPVIVCDATECQNIATTEPQKLECPLCVKGYQTPNTAPDLVGQKRKLGLIARGGTDVVTGQRVDAKGSSNSQNSMSQRLFVGKLPLTITASKLRRAFEGHNCKVQSVHWIVDHNTHAFYGSAFCYMASMEDSQRAQEMGGVLRLLHDFRKKGKGRKKQQRMARVASAPLREGEVWPPESFCETEYPPIGS</sequence>
<dbReference type="GO" id="GO:0003723">
    <property type="term" value="F:RNA binding"/>
    <property type="evidence" value="ECO:0007669"/>
    <property type="project" value="UniProtKB-UniRule"/>
</dbReference>
<dbReference type="InterPro" id="IPR022111">
    <property type="entry name" value="Rhodanese_C"/>
</dbReference>
<protein>
    <submittedName>
        <fullName evidence="4">Rhodanese-related sulfurtransferase</fullName>
    </submittedName>
</protein>
<dbReference type="PANTHER" id="PTHR43268">
    <property type="entry name" value="THIOSULFATE SULFURTRANSFERASE/RHODANESE-LIKE DOMAIN-CONTAINING PROTEIN 2"/>
    <property type="match status" value="1"/>
</dbReference>
<dbReference type="CDD" id="cd00590">
    <property type="entry name" value="RRM_SF"/>
    <property type="match status" value="1"/>
</dbReference>
<comment type="caution">
    <text evidence="4">The sequence shown here is derived from an EMBL/GenBank/DDBJ whole genome shotgun (WGS) entry which is preliminary data.</text>
</comment>
<dbReference type="EMBL" id="JATAAI010000006">
    <property type="protein sequence ID" value="KAK1745288.1"/>
    <property type="molecule type" value="Genomic_DNA"/>
</dbReference>
<evidence type="ECO:0000259" key="3">
    <source>
        <dbReference type="PROSITE" id="PS50206"/>
    </source>
</evidence>
<dbReference type="Pfam" id="PF00581">
    <property type="entry name" value="Rhodanese"/>
    <property type="match status" value="1"/>
</dbReference>
<feature type="domain" description="RRM" evidence="2">
    <location>
        <begin position="448"/>
        <end position="535"/>
    </location>
</feature>
<dbReference type="SUPFAM" id="SSF54928">
    <property type="entry name" value="RNA-binding domain, RBD"/>
    <property type="match status" value="1"/>
</dbReference>
<organism evidence="4 5">
    <name type="scientific">Skeletonema marinoi</name>
    <dbReference type="NCBI Taxonomy" id="267567"/>
    <lineage>
        <taxon>Eukaryota</taxon>
        <taxon>Sar</taxon>
        <taxon>Stramenopiles</taxon>
        <taxon>Ochrophyta</taxon>
        <taxon>Bacillariophyta</taxon>
        <taxon>Coscinodiscophyceae</taxon>
        <taxon>Thalassiosirophycidae</taxon>
        <taxon>Thalassiosirales</taxon>
        <taxon>Skeletonemataceae</taxon>
        <taxon>Skeletonema</taxon>
        <taxon>Skeletonema marinoi-dohrnii complex</taxon>
    </lineage>
</organism>
<reference evidence="4" key="1">
    <citation type="submission" date="2023-06" db="EMBL/GenBank/DDBJ databases">
        <title>Survivors Of The Sea: Transcriptome response of Skeletonema marinoi to long-term dormancy.</title>
        <authorList>
            <person name="Pinder M.I.M."/>
            <person name="Kourtchenko O."/>
            <person name="Robertson E.K."/>
            <person name="Larsson T."/>
            <person name="Maumus F."/>
            <person name="Osuna-Cruz C.M."/>
            <person name="Vancaester E."/>
            <person name="Stenow R."/>
            <person name="Vandepoele K."/>
            <person name="Ploug H."/>
            <person name="Bruchert V."/>
            <person name="Godhe A."/>
            <person name="Topel M."/>
        </authorList>
    </citation>
    <scope>NUCLEOTIDE SEQUENCE</scope>
    <source>
        <strain evidence="4">R05AC</strain>
    </source>
</reference>
<dbReference type="InterPro" id="IPR001763">
    <property type="entry name" value="Rhodanese-like_dom"/>
</dbReference>
<dbReference type="SUPFAM" id="SSF52821">
    <property type="entry name" value="Rhodanese/Cell cycle control phosphatase"/>
    <property type="match status" value="1"/>
</dbReference>
<dbReference type="AlphaFoldDB" id="A0AAD9DH01"/>
<dbReference type="InterPro" id="IPR000504">
    <property type="entry name" value="RRM_dom"/>
</dbReference>
<accession>A0AAD9DH01</accession>
<dbReference type="Pfam" id="PF12368">
    <property type="entry name" value="Rhodanese_C"/>
    <property type="match status" value="1"/>
</dbReference>
<dbReference type="Gene3D" id="3.40.250.10">
    <property type="entry name" value="Rhodanese-like domain"/>
    <property type="match status" value="1"/>
</dbReference>
<dbReference type="Gene3D" id="3.30.70.100">
    <property type="match status" value="1"/>
</dbReference>
<evidence type="ECO:0000256" key="1">
    <source>
        <dbReference type="PROSITE-ProRule" id="PRU00176"/>
    </source>
</evidence>
<dbReference type="InterPro" id="IPR040503">
    <property type="entry name" value="TRHO_N"/>
</dbReference>
<evidence type="ECO:0000313" key="5">
    <source>
        <dbReference type="Proteomes" id="UP001224775"/>
    </source>
</evidence>
<feature type="domain" description="Rhodanese" evidence="3">
    <location>
        <begin position="202"/>
        <end position="311"/>
    </location>
</feature>
<dbReference type="PANTHER" id="PTHR43268:SF7">
    <property type="entry name" value="RHODANESE DOMAIN-CONTAINING PROTEIN"/>
    <property type="match status" value="1"/>
</dbReference>
<dbReference type="InterPro" id="IPR036873">
    <property type="entry name" value="Rhodanese-like_dom_sf"/>
</dbReference>
<dbReference type="PROSITE" id="PS50102">
    <property type="entry name" value="RRM"/>
    <property type="match status" value="1"/>
</dbReference>
<dbReference type="SMART" id="SM00450">
    <property type="entry name" value="RHOD"/>
    <property type="match status" value="1"/>
</dbReference>
<dbReference type="Pfam" id="PF00076">
    <property type="entry name" value="RRM_1"/>
    <property type="match status" value="1"/>
</dbReference>
<dbReference type="Gene3D" id="3.30.70.330">
    <property type="match status" value="1"/>
</dbReference>
<dbReference type="PROSITE" id="PS50206">
    <property type="entry name" value="RHODANESE_3"/>
    <property type="match status" value="1"/>
</dbReference>
<dbReference type="InterPro" id="IPR035979">
    <property type="entry name" value="RBD_domain_sf"/>
</dbReference>
<keyword evidence="1" id="KW-0694">RNA-binding</keyword>
<dbReference type="InterPro" id="IPR020936">
    <property type="entry name" value="TrhO"/>
</dbReference>
<evidence type="ECO:0000313" key="4">
    <source>
        <dbReference type="EMBL" id="KAK1745288.1"/>
    </source>
</evidence>
<dbReference type="Pfam" id="PF17773">
    <property type="entry name" value="UPF0176_N"/>
    <property type="match status" value="1"/>
</dbReference>
<evidence type="ECO:0000259" key="2">
    <source>
        <dbReference type="PROSITE" id="PS50102"/>
    </source>
</evidence>
<gene>
    <name evidence="4" type="ORF">QTG54_004579</name>
</gene>